<gene>
    <name evidence="3" type="ORF">GCM10022256_00870</name>
</gene>
<dbReference type="InterPro" id="IPR038694">
    <property type="entry name" value="DUF427_sf"/>
</dbReference>
<proteinExistence type="predicted"/>
<keyword evidence="4" id="KW-1185">Reference proteome</keyword>
<dbReference type="InterPro" id="IPR007361">
    <property type="entry name" value="DUF427"/>
</dbReference>
<organism evidence="3 4">
    <name type="scientific">Frondihabitans peucedani</name>
    <dbReference type="NCBI Taxonomy" id="598626"/>
    <lineage>
        <taxon>Bacteria</taxon>
        <taxon>Bacillati</taxon>
        <taxon>Actinomycetota</taxon>
        <taxon>Actinomycetes</taxon>
        <taxon>Micrococcales</taxon>
        <taxon>Microbacteriaceae</taxon>
        <taxon>Frondihabitans</taxon>
    </lineage>
</organism>
<name>A0ABP8DWU2_9MICO</name>
<accession>A0ABP8DWU2</accession>
<feature type="domain" description="DUF427" evidence="2">
    <location>
        <begin position="31"/>
        <end position="122"/>
    </location>
</feature>
<evidence type="ECO:0000313" key="3">
    <source>
        <dbReference type="EMBL" id="GAA4264475.1"/>
    </source>
</evidence>
<dbReference type="PANTHER" id="PTHR43058">
    <property type="entry name" value="SLR0655 PROTEIN"/>
    <property type="match status" value="1"/>
</dbReference>
<protein>
    <submittedName>
        <fullName evidence="3">DUF427 domain-containing protein</fullName>
    </submittedName>
</protein>
<dbReference type="EMBL" id="BAABAU010000001">
    <property type="protein sequence ID" value="GAA4264475.1"/>
    <property type="molecule type" value="Genomic_DNA"/>
</dbReference>
<dbReference type="Proteomes" id="UP001501594">
    <property type="component" value="Unassembled WGS sequence"/>
</dbReference>
<comment type="caution">
    <text evidence="3">The sequence shown here is derived from an EMBL/GenBank/DDBJ whole genome shotgun (WGS) entry which is preliminary data.</text>
</comment>
<reference evidence="4" key="1">
    <citation type="journal article" date="2019" name="Int. J. Syst. Evol. Microbiol.">
        <title>The Global Catalogue of Microorganisms (GCM) 10K type strain sequencing project: providing services to taxonomists for standard genome sequencing and annotation.</title>
        <authorList>
            <consortium name="The Broad Institute Genomics Platform"/>
            <consortium name="The Broad Institute Genome Sequencing Center for Infectious Disease"/>
            <person name="Wu L."/>
            <person name="Ma J."/>
        </authorList>
    </citation>
    <scope>NUCLEOTIDE SEQUENCE [LARGE SCALE GENOMIC DNA]</scope>
    <source>
        <strain evidence="4">JCM 17442</strain>
    </source>
</reference>
<dbReference type="Pfam" id="PF04248">
    <property type="entry name" value="NTP_transf_9"/>
    <property type="match status" value="1"/>
</dbReference>
<sequence>MKHTRIQPGPGQESVWDYPRPPRVEKTGERVVVRLGGEIVADTTAALRVLETSHPPVYYLPASAFAVGALSAAPGASLCEFKGAANYYDVTGGRVTARRAAWGYRKPWPGFEELEAHVAVYPGAMDSCEVAGETVTAQEGDFYGGWITSRIVGPFKGAPGTLGW</sequence>
<evidence type="ECO:0000313" key="4">
    <source>
        <dbReference type="Proteomes" id="UP001501594"/>
    </source>
</evidence>
<dbReference type="Gene3D" id="2.170.150.40">
    <property type="entry name" value="Domain of unknown function (DUF427)"/>
    <property type="match status" value="1"/>
</dbReference>
<feature type="region of interest" description="Disordered" evidence="1">
    <location>
        <begin position="1"/>
        <end position="20"/>
    </location>
</feature>
<evidence type="ECO:0000259" key="2">
    <source>
        <dbReference type="Pfam" id="PF04248"/>
    </source>
</evidence>
<evidence type="ECO:0000256" key="1">
    <source>
        <dbReference type="SAM" id="MobiDB-lite"/>
    </source>
</evidence>
<dbReference type="RefSeq" id="WP_344793073.1">
    <property type="nucleotide sequence ID" value="NZ_BAABAU010000001.1"/>
</dbReference>
<dbReference type="PANTHER" id="PTHR43058:SF1">
    <property type="entry name" value="DUF427 DOMAIN-CONTAINING PROTEIN"/>
    <property type="match status" value="1"/>
</dbReference>